<evidence type="ECO:0000259" key="8">
    <source>
        <dbReference type="Pfam" id="PF20684"/>
    </source>
</evidence>
<gene>
    <name evidence="9" type="ORF">BGW36DRAFT_403284</name>
</gene>
<comment type="caution">
    <text evidence="9">The sequence shown here is derived from an EMBL/GenBank/DDBJ whole genome shotgun (WGS) entry which is preliminary data.</text>
</comment>
<reference evidence="9" key="1">
    <citation type="submission" date="2021-12" db="EMBL/GenBank/DDBJ databases">
        <title>Convergent genome expansion in fungi linked to evolution of root-endophyte symbiosis.</title>
        <authorList>
            <consortium name="DOE Joint Genome Institute"/>
            <person name="Ke Y.-H."/>
            <person name="Bonito G."/>
            <person name="Liao H.-L."/>
            <person name="Looney B."/>
            <person name="Rojas-Flechas A."/>
            <person name="Nash J."/>
            <person name="Hameed K."/>
            <person name="Schadt C."/>
            <person name="Martin F."/>
            <person name="Crous P.W."/>
            <person name="Miettinen O."/>
            <person name="Magnuson J.K."/>
            <person name="Labbe J."/>
            <person name="Jacobson D."/>
            <person name="Doktycz M.J."/>
            <person name="Veneault-Fourrey C."/>
            <person name="Kuo A."/>
            <person name="Mondo S."/>
            <person name="Calhoun S."/>
            <person name="Riley R."/>
            <person name="Ohm R."/>
            <person name="LaButti K."/>
            <person name="Andreopoulos B."/>
            <person name="Pangilinan J."/>
            <person name="Nolan M."/>
            <person name="Tritt A."/>
            <person name="Clum A."/>
            <person name="Lipzen A."/>
            <person name="Daum C."/>
            <person name="Barry K."/>
            <person name="Grigoriev I.V."/>
            <person name="Vilgalys R."/>
        </authorList>
    </citation>
    <scope>NUCLEOTIDE SEQUENCE</scope>
    <source>
        <strain evidence="9">PMI_201</strain>
    </source>
</reference>
<keyword evidence="10" id="KW-1185">Reference proteome</keyword>
<evidence type="ECO:0000256" key="6">
    <source>
        <dbReference type="SAM" id="MobiDB-lite"/>
    </source>
</evidence>
<dbReference type="Pfam" id="PF20684">
    <property type="entry name" value="Fung_rhodopsin"/>
    <property type="match status" value="1"/>
</dbReference>
<dbReference type="RefSeq" id="XP_046078392.1">
    <property type="nucleotide sequence ID" value="XM_046218892.1"/>
</dbReference>
<dbReference type="PANTHER" id="PTHR33048">
    <property type="entry name" value="PTH11-LIKE INTEGRAL MEMBRANE PROTEIN (AFU_ORTHOLOGUE AFUA_5G11245)"/>
    <property type="match status" value="1"/>
</dbReference>
<feature type="region of interest" description="Disordered" evidence="6">
    <location>
        <begin position="215"/>
        <end position="255"/>
    </location>
</feature>
<keyword evidence="3 7" id="KW-1133">Transmembrane helix</keyword>
<proteinExistence type="inferred from homology"/>
<evidence type="ECO:0000313" key="10">
    <source>
        <dbReference type="Proteomes" id="UP001201262"/>
    </source>
</evidence>
<feature type="compositionally biased region" description="Polar residues" evidence="6">
    <location>
        <begin position="242"/>
        <end position="255"/>
    </location>
</feature>
<evidence type="ECO:0000256" key="5">
    <source>
        <dbReference type="ARBA" id="ARBA00038359"/>
    </source>
</evidence>
<feature type="transmembrane region" description="Helical" evidence="7">
    <location>
        <begin position="20"/>
        <end position="48"/>
    </location>
</feature>
<organism evidence="9 10">
    <name type="scientific">Talaromyces proteolyticus</name>
    <dbReference type="NCBI Taxonomy" id="1131652"/>
    <lineage>
        <taxon>Eukaryota</taxon>
        <taxon>Fungi</taxon>
        <taxon>Dikarya</taxon>
        <taxon>Ascomycota</taxon>
        <taxon>Pezizomycotina</taxon>
        <taxon>Eurotiomycetes</taxon>
        <taxon>Eurotiomycetidae</taxon>
        <taxon>Eurotiales</taxon>
        <taxon>Trichocomaceae</taxon>
        <taxon>Talaromyces</taxon>
        <taxon>Talaromyces sect. Bacilispori</taxon>
    </lineage>
</organism>
<comment type="similarity">
    <text evidence="5">Belongs to the SAT4 family.</text>
</comment>
<dbReference type="InterPro" id="IPR052337">
    <property type="entry name" value="SAT4-like"/>
</dbReference>
<evidence type="ECO:0000256" key="2">
    <source>
        <dbReference type="ARBA" id="ARBA00022692"/>
    </source>
</evidence>
<feature type="transmembrane region" description="Helical" evidence="7">
    <location>
        <begin position="102"/>
        <end position="122"/>
    </location>
</feature>
<feature type="transmembrane region" description="Helical" evidence="7">
    <location>
        <begin position="134"/>
        <end position="157"/>
    </location>
</feature>
<keyword evidence="4 7" id="KW-0472">Membrane</keyword>
<protein>
    <recommendedName>
        <fullName evidence="8">Rhodopsin domain-containing protein</fullName>
    </recommendedName>
</protein>
<evidence type="ECO:0000256" key="4">
    <source>
        <dbReference type="ARBA" id="ARBA00023136"/>
    </source>
</evidence>
<feature type="transmembrane region" description="Helical" evidence="7">
    <location>
        <begin position="60"/>
        <end position="82"/>
    </location>
</feature>
<dbReference type="AlphaFoldDB" id="A0AAD4L379"/>
<evidence type="ECO:0000313" key="9">
    <source>
        <dbReference type="EMBL" id="KAH8705771.1"/>
    </source>
</evidence>
<evidence type="ECO:0000256" key="1">
    <source>
        <dbReference type="ARBA" id="ARBA00004141"/>
    </source>
</evidence>
<comment type="subcellular location">
    <subcellularLocation>
        <location evidence="1">Membrane</location>
        <topology evidence="1">Multi-pass membrane protein</topology>
    </subcellularLocation>
</comment>
<sequence length="284" mass="31322">MRMVQSGIGLRTDVFPQENLSYIFILDFAFDYVYISALTAIKLSLLILYHRIFVDKPTRIGARILGGIILAWLISNIFLTTFQCIPIARIWSNGPGGCIDTTSFILAAAIPNIITDAAILCLPMTSVWKLHAAVAYRASITFMFLLGGFVTCTSIYRAVLLSTNSTDDVDTYAASKAYTWSIVEVSAGIISACLPTLRPIVRKLTHRFDSTITPSSRTGYQNSAWGPTTNISTPKPRREVGDSSTEPEFNFSDQYPLNSIRAETTWELSVQPAPGNHSSRESFA</sequence>
<feature type="transmembrane region" description="Helical" evidence="7">
    <location>
        <begin position="177"/>
        <end position="197"/>
    </location>
</feature>
<feature type="domain" description="Rhodopsin" evidence="8">
    <location>
        <begin position="3"/>
        <end position="203"/>
    </location>
</feature>
<dbReference type="PANTHER" id="PTHR33048:SF47">
    <property type="entry name" value="INTEGRAL MEMBRANE PROTEIN-RELATED"/>
    <property type="match status" value="1"/>
</dbReference>
<dbReference type="GeneID" id="70249179"/>
<evidence type="ECO:0000256" key="3">
    <source>
        <dbReference type="ARBA" id="ARBA00022989"/>
    </source>
</evidence>
<accession>A0AAD4L379</accession>
<name>A0AAD4L379_9EURO</name>
<dbReference type="EMBL" id="JAJTJA010000001">
    <property type="protein sequence ID" value="KAH8705771.1"/>
    <property type="molecule type" value="Genomic_DNA"/>
</dbReference>
<keyword evidence="2 7" id="KW-0812">Transmembrane</keyword>
<evidence type="ECO:0000256" key="7">
    <source>
        <dbReference type="SAM" id="Phobius"/>
    </source>
</evidence>
<dbReference type="Proteomes" id="UP001201262">
    <property type="component" value="Unassembled WGS sequence"/>
</dbReference>
<dbReference type="InterPro" id="IPR049326">
    <property type="entry name" value="Rhodopsin_dom_fungi"/>
</dbReference>
<feature type="compositionally biased region" description="Polar residues" evidence="6">
    <location>
        <begin position="215"/>
        <end position="233"/>
    </location>
</feature>
<dbReference type="GO" id="GO:0016020">
    <property type="term" value="C:membrane"/>
    <property type="evidence" value="ECO:0007669"/>
    <property type="project" value="UniProtKB-SubCell"/>
</dbReference>